<protein>
    <recommendedName>
        <fullName evidence="4">Hexosyltransferase</fullName>
        <ecNumber evidence="4">2.4.1.-</ecNumber>
    </recommendedName>
</protein>
<comment type="caution">
    <text evidence="6">The sequence shown here is derived from an EMBL/GenBank/DDBJ whole genome shotgun (WGS) entry which is preliminary data.</text>
</comment>
<dbReference type="GO" id="GO:0071555">
    <property type="term" value="P:cell wall organization"/>
    <property type="evidence" value="ECO:0007669"/>
    <property type="project" value="UniProtKB-KW"/>
</dbReference>
<keyword evidence="6" id="KW-0808">Transferase</keyword>
<name>A0A3S3NV16_9MAGN</name>
<evidence type="ECO:0000256" key="3">
    <source>
        <dbReference type="ARBA" id="ARBA00022676"/>
    </source>
</evidence>
<dbReference type="InterPro" id="IPR029993">
    <property type="entry name" value="GAUT"/>
</dbReference>
<keyword evidence="3 4" id="KW-0328">Glycosyltransferase</keyword>
<dbReference type="OrthoDB" id="411524at2759"/>
<dbReference type="AlphaFoldDB" id="A0A3S3NV16"/>
<reference evidence="6 7" key="1">
    <citation type="journal article" date="2019" name="Nat. Plants">
        <title>Stout camphor tree genome fills gaps in understanding of flowering plant genome evolution.</title>
        <authorList>
            <person name="Chaw S.M."/>
            <person name="Liu Y.C."/>
            <person name="Wu Y.W."/>
            <person name="Wang H.Y."/>
            <person name="Lin C.I."/>
            <person name="Wu C.S."/>
            <person name="Ke H.M."/>
            <person name="Chang L.Y."/>
            <person name="Hsu C.Y."/>
            <person name="Yang H.T."/>
            <person name="Sudianto E."/>
            <person name="Hsu M.H."/>
            <person name="Wu K.P."/>
            <person name="Wang L.N."/>
            <person name="Leebens-Mack J.H."/>
            <person name="Tsai I.J."/>
        </authorList>
    </citation>
    <scope>NUCLEOTIDE SEQUENCE [LARGE SCALE GENOMIC DNA]</scope>
    <source>
        <strain evidence="7">cv. Chaw 1501</strain>
        <tissue evidence="6">Young leaves</tissue>
    </source>
</reference>
<sequence>MKNQLVAAKAYLNSATTNKNSHLEKELKQLIKELEYAVVNSDLSTRAWQNMKSMEIVLSKVIKVDSECSADEAKLRAKTHDKEDQVLEERKTITFLTELAERTMPKALHCLSLWLTVDYFSLRPAKRELPNKHRFQQKDLYHYAIFSDNVIACAVVVKSTISTSMEPEKIVFHIVTDDDHLPAITMWFLTNLSNQATVQVQRMGDFKLLRSSYISTLEQPNSGNQSFLLAVNQLPFYLPEIFPTLDKIVLLDHDVVVQRDLQGLWKLDMQGKVIGVVDTCGGSDSSHRMDLVINFSDPNIAKRFNAKTCTWAFGMNVFNLQEWRKRDLTSTYQKWLELGKKSKLWEAARLPMGLVTFYELTLSLDRQWHVVGLGHDPSVGHEEIEKAAVIHYDGKLKPWLAIGIEKYSGYWKKFVQYDHQYSQQCYMQV</sequence>
<comment type="pathway">
    <text evidence="1 4">Glycan metabolism; pectin biosynthesis.</text>
</comment>
<keyword evidence="4" id="KW-0333">Golgi apparatus</keyword>
<dbReference type="Pfam" id="PF01501">
    <property type="entry name" value="Glyco_transf_8"/>
    <property type="match status" value="1"/>
</dbReference>
<evidence type="ECO:0000256" key="4">
    <source>
        <dbReference type="RuleBase" id="RU362027"/>
    </source>
</evidence>
<dbReference type="GO" id="GO:0000139">
    <property type="term" value="C:Golgi membrane"/>
    <property type="evidence" value="ECO:0007669"/>
    <property type="project" value="UniProtKB-SubCell"/>
</dbReference>
<evidence type="ECO:0000256" key="5">
    <source>
        <dbReference type="SAM" id="Coils"/>
    </source>
</evidence>
<keyword evidence="7" id="KW-1185">Reference proteome</keyword>
<dbReference type="GO" id="GO:0047262">
    <property type="term" value="F:polygalacturonate 4-alpha-galacturonosyltransferase activity"/>
    <property type="evidence" value="ECO:0007669"/>
    <property type="project" value="InterPro"/>
</dbReference>
<evidence type="ECO:0000256" key="1">
    <source>
        <dbReference type="ARBA" id="ARBA00004877"/>
    </source>
</evidence>
<feature type="coiled-coil region" evidence="5">
    <location>
        <begin position="13"/>
        <end position="40"/>
    </location>
</feature>
<gene>
    <name evidence="6" type="ORF">CKAN_02430100</name>
</gene>
<organism evidence="6 7">
    <name type="scientific">Cinnamomum micranthum f. kanehirae</name>
    <dbReference type="NCBI Taxonomy" id="337451"/>
    <lineage>
        <taxon>Eukaryota</taxon>
        <taxon>Viridiplantae</taxon>
        <taxon>Streptophyta</taxon>
        <taxon>Embryophyta</taxon>
        <taxon>Tracheophyta</taxon>
        <taxon>Spermatophyta</taxon>
        <taxon>Magnoliopsida</taxon>
        <taxon>Magnoliidae</taxon>
        <taxon>Laurales</taxon>
        <taxon>Lauraceae</taxon>
        <taxon>Cinnamomum</taxon>
    </lineage>
</organism>
<dbReference type="PANTHER" id="PTHR32116">
    <property type="entry name" value="GALACTURONOSYLTRANSFERASE 4-RELATED"/>
    <property type="match status" value="1"/>
</dbReference>
<dbReference type="GO" id="GO:0045489">
    <property type="term" value="P:pectin biosynthetic process"/>
    <property type="evidence" value="ECO:0007669"/>
    <property type="project" value="UniProtKB-UniPathway"/>
</dbReference>
<evidence type="ECO:0000313" key="6">
    <source>
        <dbReference type="EMBL" id="RWR94982.1"/>
    </source>
</evidence>
<dbReference type="InterPro" id="IPR029044">
    <property type="entry name" value="Nucleotide-diphossugar_trans"/>
</dbReference>
<dbReference type="InterPro" id="IPR002495">
    <property type="entry name" value="Glyco_trans_8"/>
</dbReference>
<evidence type="ECO:0000256" key="2">
    <source>
        <dbReference type="ARBA" id="ARBA00006351"/>
    </source>
</evidence>
<dbReference type="Proteomes" id="UP000283530">
    <property type="component" value="Unassembled WGS sequence"/>
</dbReference>
<dbReference type="PANTHER" id="PTHR32116:SF0">
    <property type="entry name" value="GALACTURONOSYLTRANSFERASE 6-RELATED"/>
    <property type="match status" value="1"/>
</dbReference>
<comment type="similarity">
    <text evidence="2 4">Belongs to the glycosyltransferase 8 family.</text>
</comment>
<comment type="subcellular location">
    <subcellularLocation>
        <location evidence="4">Golgi apparatus membrane</location>
        <topology evidence="4">Single-pass type II membrane protein</topology>
    </subcellularLocation>
</comment>
<accession>A0A3S3NV16</accession>
<dbReference type="SUPFAM" id="SSF53448">
    <property type="entry name" value="Nucleotide-diphospho-sugar transferases"/>
    <property type="match status" value="1"/>
</dbReference>
<dbReference type="UniPathway" id="UPA00845"/>
<dbReference type="EC" id="2.4.1.-" evidence="4"/>
<evidence type="ECO:0000313" key="7">
    <source>
        <dbReference type="Proteomes" id="UP000283530"/>
    </source>
</evidence>
<dbReference type="Pfam" id="PF25557">
    <property type="entry name" value="GAUT_1"/>
    <property type="match status" value="1"/>
</dbReference>
<dbReference type="EMBL" id="QPKB01000011">
    <property type="protein sequence ID" value="RWR94982.1"/>
    <property type="molecule type" value="Genomic_DNA"/>
</dbReference>
<dbReference type="STRING" id="337451.A0A3S3NV16"/>
<keyword evidence="4" id="KW-0961">Cell wall biogenesis/degradation</keyword>
<proteinExistence type="inferred from homology"/>
<keyword evidence="5" id="KW-0175">Coiled coil</keyword>
<dbReference type="Gene3D" id="3.90.550.10">
    <property type="entry name" value="Spore Coat Polysaccharide Biosynthesis Protein SpsA, Chain A"/>
    <property type="match status" value="1"/>
</dbReference>